<dbReference type="CDD" id="cd00303">
    <property type="entry name" value="retropepsin_like"/>
    <property type="match status" value="1"/>
</dbReference>
<dbReference type="PANTHER" id="PTHR33064">
    <property type="entry name" value="POL PROTEIN"/>
    <property type="match status" value="1"/>
</dbReference>
<evidence type="ECO:0000313" key="3">
    <source>
        <dbReference type="Proteomes" id="UP000188533"/>
    </source>
</evidence>
<feature type="region of interest" description="Disordered" evidence="1">
    <location>
        <begin position="582"/>
        <end position="603"/>
    </location>
</feature>
<proteinExistence type="predicted"/>
<organism evidence="2 3">
    <name type="scientific">Lentinula edodes</name>
    <name type="common">Shiitake mushroom</name>
    <name type="synonym">Lentinus edodes</name>
    <dbReference type="NCBI Taxonomy" id="5353"/>
    <lineage>
        <taxon>Eukaryota</taxon>
        <taxon>Fungi</taxon>
        <taxon>Dikarya</taxon>
        <taxon>Basidiomycota</taxon>
        <taxon>Agaricomycotina</taxon>
        <taxon>Agaricomycetes</taxon>
        <taxon>Agaricomycetidae</taxon>
        <taxon>Agaricales</taxon>
        <taxon>Marasmiineae</taxon>
        <taxon>Omphalotaceae</taxon>
        <taxon>Lentinula</taxon>
    </lineage>
</organism>
<feature type="compositionally biased region" description="Acidic residues" evidence="1">
    <location>
        <begin position="350"/>
        <end position="368"/>
    </location>
</feature>
<feature type="region of interest" description="Disordered" evidence="1">
    <location>
        <begin position="350"/>
        <end position="371"/>
    </location>
</feature>
<dbReference type="InterPro" id="IPR043502">
    <property type="entry name" value="DNA/RNA_pol_sf"/>
</dbReference>
<name>A0A1Q3E137_LENED</name>
<feature type="region of interest" description="Disordered" evidence="1">
    <location>
        <begin position="194"/>
        <end position="232"/>
    </location>
</feature>
<dbReference type="AlphaFoldDB" id="A0A1Q3E137"/>
<dbReference type="SUPFAM" id="SSF56672">
    <property type="entry name" value="DNA/RNA polymerases"/>
    <property type="match status" value="1"/>
</dbReference>
<dbReference type="Gene3D" id="3.30.70.270">
    <property type="match status" value="1"/>
</dbReference>
<dbReference type="InterPro" id="IPR051320">
    <property type="entry name" value="Viral_Replic_Matur_Polypro"/>
</dbReference>
<gene>
    <name evidence="2" type="ORF">LENED_002530</name>
</gene>
<reference evidence="2 3" key="2">
    <citation type="submission" date="2017-02" db="EMBL/GenBank/DDBJ databases">
        <title>A genome survey and senescence transcriptome analysis in Lentinula edodes.</title>
        <authorList>
            <person name="Sakamoto Y."/>
            <person name="Nakade K."/>
            <person name="Sato S."/>
            <person name="Yoshida Y."/>
            <person name="Miyazaki K."/>
            <person name="Natsume S."/>
            <person name="Konno N."/>
        </authorList>
    </citation>
    <scope>NUCLEOTIDE SEQUENCE [LARGE SCALE GENOMIC DNA]</scope>
    <source>
        <strain evidence="2 3">NBRC 111202</strain>
    </source>
</reference>
<dbReference type="Proteomes" id="UP000188533">
    <property type="component" value="Unassembled WGS sequence"/>
</dbReference>
<dbReference type="EMBL" id="BDGU01000047">
    <property type="protein sequence ID" value="GAW00968.1"/>
    <property type="molecule type" value="Genomic_DNA"/>
</dbReference>
<accession>A0A1Q3E137</accession>
<reference evidence="2 3" key="1">
    <citation type="submission" date="2016-08" db="EMBL/GenBank/DDBJ databases">
        <authorList>
            <consortium name="Lentinula edodes genome sequencing consortium"/>
            <person name="Sakamoto Y."/>
            <person name="Nakade K."/>
            <person name="Sato S."/>
            <person name="Yoshida Y."/>
            <person name="Miyazaki K."/>
            <person name="Natsume S."/>
            <person name="Konno N."/>
        </authorList>
    </citation>
    <scope>NUCLEOTIDE SEQUENCE [LARGE SCALE GENOMIC DNA]</scope>
    <source>
        <strain evidence="2 3">NBRC 111202</strain>
    </source>
</reference>
<dbReference type="Gene3D" id="3.10.10.10">
    <property type="entry name" value="HIV Type 1 Reverse Transcriptase, subunit A, domain 1"/>
    <property type="match status" value="1"/>
</dbReference>
<comment type="caution">
    <text evidence="2">The sequence shown here is derived from an EMBL/GenBank/DDBJ whole genome shotgun (WGS) entry which is preliminary data.</text>
</comment>
<sequence>MSTPPPRAATKGPAYMPAPGSTRAPDKFKGNSSQLRDFLEEFEGHAVTQELTDDEKVRSILKYVDGMTKSYWKTLDGYEERDWAKMKTELFDAYPGAKKGHRYTVKGLLKLAESYAQKRIEEEADLIEYYRQFRIMSRLLKNDKKVTTDEINRYFCPQDGREVFSDDVLGMESDDPIAEMFTKPKKKKKSKVVAFESSSGSDSEDGSESSASSEDETVHQKPRKKTVKQEVRTKVIEKPQTDNIEDLAKQLRALHVHDVSYAGVYAKLVAISPVVASAIAALPPIPQTAQTAAIPAIQMTPYPNPPTNLATYPNSIPTNGNSYRRGKCEDEVEVGSSRVRRQAVEIIDVDALEDSEDSEDDDDSENIDGGDTWMESLELERLEENVNLPGRLTVSGNQPAFTYKSKAEDPLAVNKMFKRILDVVVPDVTVRDLVSLSGDLHKEWLDYAKVQRIPKTKETPDAQTNIATSEPLKIEFATPLREIEVELFGGKKELALLDEGSGDCEMMMRTADGSTAPLEGCAEYLEIMVNGLRTWAHAFIVPSGPFRVLLGRPWQKLVQLAKVETDEAVTVTIHDPLGRDAPRVIHTKPRVGPNTSFTTGLDTGEHVWKKPRYGKSTGPEPAGSSSSLATLFFDFTYSLHPTRHVLAYKRVAQRVQPIPTVMPDYAKVIRRFPENPLLSLPTLSPNPTQFTPGVRLTEDRLEGLDVLKKNELGIAWDETEKGRFREDYFPPLKIPTIAHTPWADRTLPIPPGIRNKVIQLVREKVASGLYEPSNSSYRSQWFVVAKSDGGLRIVHNLKKLNAITVRDSGQPPILHLFLEQCGGPRIPQGWTGSIPVFHGHVAFLLQDETEISPNFVDDLPVLGPKTRYEKPAGGYEVLEENPGIRRFVWEHATDLNRILHRLKHAGVTVSAKKLKVAVPELKIVGTVCTYEGRLPDNSKIVKIQSWPACESVTEVRGFLGTAGVLRVWIRDFARITRSLVNLTKKDATFVWLPEHQQAMSTIKEVVSKCDALVTIDYLSPLPVILAVDSSYIACGIILSQDNKDGRRRPSRFCLSRDEAVNRWIAAIQLFDFDLKHIPGKEFVGPDGISRRRRTVDEGDELEGTAEEWVDEILSAGVWIAGAWDREDKFGGIPSSPTT</sequence>
<evidence type="ECO:0000256" key="1">
    <source>
        <dbReference type="SAM" id="MobiDB-lite"/>
    </source>
</evidence>
<feature type="region of interest" description="Disordered" evidence="1">
    <location>
        <begin position="1"/>
        <end position="30"/>
    </location>
</feature>
<keyword evidence="3" id="KW-1185">Reference proteome</keyword>
<evidence type="ECO:0000313" key="2">
    <source>
        <dbReference type="EMBL" id="GAW00968.1"/>
    </source>
</evidence>
<dbReference type="STRING" id="5353.A0A1Q3E137"/>
<dbReference type="InterPro" id="IPR043128">
    <property type="entry name" value="Rev_trsase/Diguanyl_cyclase"/>
</dbReference>
<dbReference type="PANTHER" id="PTHR33064:SF37">
    <property type="entry name" value="RIBONUCLEASE H"/>
    <property type="match status" value="1"/>
</dbReference>
<protein>
    <submittedName>
        <fullName evidence="2">DNA RNA polymerase</fullName>
    </submittedName>
</protein>